<feature type="domain" description="HEPN" evidence="1">
    <location>
        <begin position="11"/>
        <end position="124"/>
    </location>
</feature>
<dbReference type="SUPFAM" id="SSF81593">
    <property type="entry name" value="Nucleotidyltransferase substrate binding subunit/domain"/>
    <property type="match status" value="1"/>
</dbReference>
<dbReference type="Gene3D" id="1.20.120.330">
    <property type="entry name" value="Nucleotidyltransferases domain 2"/>
    <property type="match status" value="1"/>
</dbReference>
<dbReference type="Pfam" id="PF05168">
    <property type="entry name" value="HEPN"/>
    <property type="match status" value="1"/>
</dbReference>
<evidence type="ECO:0000313" key="3">
    <source>
        <dbReference type="Proteomes" id="UP000177907"/>
    </source>
</evidence>
<sequence>MDKKGLVKYWVKTAEHDYDTMLALYRSKRYSACLFFGHIVLEKILKALVVQETKKDAPYIHNLIRLYELAKLESDDDLMIFLGQVNEFNIRTRYPEYKLDFYKKCTGEFTKKYHGKIKKLYNQLCQKIK</sequence>
<dbReference type="Proteomes" id="UP000177907">
    <property type="component" value="Unassembled WGS sequence"/>
</dbReference>
<accession>A0A1F6NWD5</accession>
<dbReference type="SMART" id="SM00748">
    <property type="entry name" value="HEPN"/>
    <property type="match status" value="1"/>
</dbReference>
<dbReference type="AlphaFoldDB" id="A0A1F6NWD5"/>
<protein>
    <recommendedName>
        <fullName evidence="1">HEPN domain-containing protein</fullName>
    </recommendedName>
</protein>
<dbReference type="EMBL" id="MFQZ01000008">
    <property type="protein sequence ID" value="OGH88023.1"/>
    <property type="molecule type" value="Genomic_DNA"/>
</dbReference>
<reference evidence="2 3" key="1">
    <citation type="journal article" date="2016" name="Nat. Commun.">
        <title>Thousands of microbial genomes shed light on interconnected biogeochemical processes in an aquifer system.</title>
        <authorList>
            <person name="Anantharaman K."/>
            <person name="Brown C.T."/>
            <person name="Hug L.A."/>
            <person name="Sharon I."/>
            <person name="Castelle C.J."/>
            <person name="Probst A.J."/>
            <person name="Thomas B.C."/>
            <person name="Singh A."/>
            <person name="Wilkins M.J."/>
            <person name="Karaoz U."/>
            <person name="Brodie E.L."/>
            <person name="Williams K.H."/>
            <person name="Hubbard S.S."/>
            <person name="Banfield J.F."/>
        </authorList>
    </citation>
    <scope>NUCLEOTIDE SEQUENCE [LARGE SCALE GENOMIC DNA]</scope>
</reference>
<evidence type="ECO:0000313" key="2">
    <source>
        <dbReference type="EMBL" id="OGH88023.1"/>
    </source>
</evidence>
<gene>
    <name evidence="2" type="ORF">A3J93_02525</name>
</gene>
<comment type="caution">
    <text evidence="2">The sequence shown here is derived from an EMBL/GenBank/DDBJ whole genome shotgun (WGS) entry which is preliminary data.</text>
</comment>
<dbReference type="PROSITE" id="PS50910">
    <property type="entry name" value="HEPN"/>
    <property type="match status" value="1"/>
</dbReference>
<dbReference type="STRING" id="1798704.A3J93_02525"/>
<organism evidence="2 3">
    <name type="scientific">Candidatus Magasanikbacteria bacterium RIFOXYC2_FULL_42_28</name>
    <dbReference type="NCBI Taxonomy" id="1798704"/>
    <lineage>
        <taxon>Bacteria</taxon>
        <taxon>Candidatus Magasanikiibacteriota</taxon>
    </lineage>
</organism>
<dbReference type="InterPro" id="IPR007842">
    <property type="entry name" value="HEPN_dom"/>
</dbReference>
<name>A0A1F6NWD5_9BACT</name>
<evidence type="ECO:0000259" key="1">
    <source>
        <dbReference type="PROSITE" id="PS50910"/>
    </source>
</evidence>
<proteinExistence type="predicted"/>